<dbReference type="EMBL" id="VANI01000022">
    <property type="protein sequence ID" value="TLM74340.1"/>
    <property type="molecule type" value="Genomic_DNA"/>
</dbReference>
<feature type="domain" description="THIF-type NAD/FAD binding fold" evidence="1">
    <location>
        <begin position="10"/>
        <end position="242"/>
    </location>
</feature>
<dbReference type="Pfam" id="PF00899">
    <property type="entry name" value="ThiF"/>
    <property type="match status" value="1"/>
</dbReference>
<comment type="caution">
    <text evidence="2">The sequence shown here is derived from an EMBL/GenBank/DDBJ whole genome shotgun (WGS) entry which is preliminary data.</text>
</comment>
<dbReference type="Gene3D" id="3.40.50.720">
    <property type="entry name" value="NAD(P)-binding Rossmann-like Domain"/>
    <property type="match status" value="1"/>
</dbReference>
<gene>
    <name evidence="2" type="ORF">FDY93_17940</name>
</gene>
<dbReference type="PANTHER" id="PTHR10953">
    <property type="entry name" value="UBIQUITIN-ACTIVATING ENZYME E1"/>
    <property type="match status" value="1"/>
</dbReference>
<protein>
    <submittedName>
        <fullName evidence="2">HesA/MoeB/ThiF family protein</fullName>
    </submittedName>
</protein>
<proteinExistence type="predicted"/>
<keyword evidence="3" id="KW-1185">Reference proteome</keyword>
<dbReference type="InterPro" id="IPR035985">
    <property type="entry name" value="Ubiquitin-activating_enz"/>
</dbReference>
<name>A0ABY2UD80_9GAMM</name>
<evidence type="ECO:0000259" key="1">
    <source>
        <dbReference type="Pfam" id="PF00899"/>
    </source>
</evidence>
<evidence type="ECO:0000313" key="3">
    <source>
        <dbReference type="Proteomes" id="UP000306791"/>
    </source>
</evidence>
<dbReference type="PANTHER" id="PTHR10953:SF240">
    <property type="entry name" value="SULFUR CARRIER PROTEIN THIS ADENYLYLTRANSFERASE"/>
    <property type="match status" value="1"/>
</dbReference>
<dbReference type="Proteomes" id="UP000306791">
    <property type="component" value="Unassembled WGS sequence"/>
</dbReference>
<dbReference type="RefSeq" id="WP_138237125.1">
    <property type="nucleotide sequence ID" value="NZ_CP185860.1"/>
</dbReference>
<sequence length="254" mass="27668">MISHKDRIRYSRQIMLPQMGEAAQEKLASARVMVVGLGGLGCPAALYLASAGIGELHLVDGDTLALSNLQRQILYKSNHIHKPKALVAAQQLGAVNPHIRILPYVKKASEAWLSEHASRVDLVLDCTDNQRIRQSINRVCREMAVPVIMASVQGFSGQLVSFDFRRKGSPCYTCFFPDTEQERVDNCETSGVIGPALGIVGSAQSLEAIKLLAGLPLGSLDTLQVFEAETLDWRRLSLGKERCAGCAEPMAIAR</sequence>
<dbReference type="SUPFAM" id="SSF69572">
    <property type="entry name" value="Activating enzymes of the ubiquitin-like proteins"/>
    <property type="match status" value="1"/>
</dbReference>
<evidence type="ECO:0000313" key="2">
    <source>
        <dbReference type="EMBL" id="TLM74340.1"/>
    </source>
</evidence>
<dbReference type="InterPro" id="IPR045886">
    <property type="entry name" value="ThiF/MoeB/HesA"/>
</dbReference>
<dbReference type="InterPro" id="IPR000594">
    <property type="entry name" value="ThiF_NAD_FAD-bd"/>
</dbReference>
<accession>A0ABY2UD80</accession>
<dbReference type="CDD" id="cd00757">
    <property type="entry name" value="ThiF_MoeB_HesA_family"/>
    <property type="match status" value="1"/>
</dbReference>
<reference evidence="2 3" key="1">
    <citation type="submission" date="2019-05" db="EMBL/GenBank/DDBJ databases">
        <title>Microbulbifer harenosus sp. nov., an alginate-degrading bacterium isolated from coastal sand.</title>
        <authorList>
            <person name="Huang H."/>
            <person name="Mo K."/>
            <person name="Bao S."/>
        </authorList>
    </citation>
    <scope>NUCLEOTIDE SEQUENCE [LARGE SCALE GENOMIC DNA]</scope>
    <source>
        <strain evidence="2 3">HB161719</strain>
    </source>
</reference>
<organism evidence="2 3">
    <name type="scientific">Microbulbifer harenosus</name>
    <dbReference type="NCBI Taxonomy" id="2576840"/>
    <lineage>
        <taxon>Bacteria</taxon>
        <taxon>Pseudomonadati</taxon>
        <taxon>Pseudomonadota</taxon>
        <taxon>Gammaproteobacteria</taxon>
        <taxon>Cellvibrionales</taxon>
        <taxon>Microbulbiferaceae</taxon>
        <taxon>Microbulbifer</taxon>
    </lineage>
</organism>